<dbReference type="Pfam" id="PF12796">
    <property type="entry name" value="Ank_2"/>
    <property type="match status" value="1"/>
</dbReference>
<keyword evidence="2" id="KW-0808">Transferase</keyword>
<keyword evidence="4" id="KW-0418">Kinase</keyword>
<dbReference type="SUPFAM" id="SSF48403">
    <property type="entry name" value="Ankyrin repeat"/>
    <property type="match status" value="1"/>
</dbReference>
<feature type="non-terminal residue" evidence="7">
    <location>
        <position position="1"/>
    </location>
</feature>
<keyword evidence="6" id="KW-0040">ANK repeat</keyword>
<keyword evidence="3" id="KW-0547">Nucleotide-binding</keyword>
<gene>
    <name evidence="7" type="ORF">OTU49_017411</name>
</gene>
<keyword evidence="5" id="KW-0067">ATP-binding</keyword>
<evidence type="ECO:0000256" key="1">
    <source>
        <dbReference type="ARBA" id="ARBA00022527"/>
    </source>
</evidence>
<feature type="repeat" description="ANK" evidence="6">
    <location>
        <begin position="147"/>
        <end position="179"/>
    </location>
</feature>
<dbReference type="InterPro" id="IPR011009">
    <property type="entry name" value="Kinase-like_dom_sf"/>
</dbReference>
<dbReference type="PANTHER" id="PTHR24342">
    <property type="entry name" value="SERINE/THREONINE-PROTEIN KINASE 17"/>
    <property type="match status" value="1"/>
</dbReference>
<dbReference type="Gene3D" id="1.25.40.20">
    <property type="entry name" value="Ankyrin repeat-containing domain"/>
    <property type="match status" value="1"/>
</dbReference>
<dbReference type="PROSITE" id="PS50297">
    <property type="entry name" value="ANK_REP_REGION"/>
    <property type="match status" value="2"/>
</dbReference>
<proteinExistence type="predicted"/>
<evidence type="ECO:0000256" key="4">
    <source>
        <dbReference type="ARBA" id="ARBA00022777"/>
    </source>
</evidence>
<reference evidence="7 8" key="1">
    <citation type="journal article" date="2024" name="BMC Genomics">
        <title>Genome assembly of redclaw crayfish (Cherax quadricarinatus) provides insights into its immune adaptation and hypoxia tolerance.</title>
        <authorList>
            <person name="Liu Z."/>
            <person name="Zheng J."/>
            <person name="Li H."/>
            <person name="Fang K."/>
            <person name="Wang S."/>
            <person name="He J."/>
            <person name="Zhou D."/>
            <person name="Weng S."/>
            <person name="Chi M."/>
            <person name="Gu Z."/>
            <person name="He J."/>
            <person name="Li F."/>
            <person name="Wang M."/>
        </authorList>
    </citation>
    <scope>NUCLEOTIDE SEQUENCE [LARGE SCALE GENOMIC DNA]</scope>
    <source>
        <strain evidence="7">ZL_2023a</strain>
    </source>
</reference>
<dbReference type="PROSITE" id="PS50088">
    <property type="entry name" value="ANK_REPEAT"/>
    <property type="match status" value="2"/>
</dbReference>
<feature type="non-terminal residue" evidence="7">
    <location>
        <position position="209"/>
    </location>
</feature>
<dbReference type="InterPro" id="IPR002110">
    <property type="entry name" value="Ankyrin_rpt"/>
</dbReference>
<dbReference type="EMBL" id="JARKIK010000032">
    <property type="protein sequence ID" value="KAK8741005.1"/>
    <property type="molecule type" value="Genomic_DNA"/>
</dbReference>
<dbReference type="Proteomes" id="UP001445076">
    <property type="component" value="Unassembled WGS sequence"/>
</dbReference>
<dbReference type="GO" id="GO:0043065">
    <property type="term" value="P:positive regulation of apoptotic process"/>
    <property type="evidence" value="ECO:0007669"/>
    <property type="project" value="TreeGrafter"/>
</dbReference>
<dbReference type="GO" id="GO:0005524">
    <property type="term" value="F:ATP binding"/>
    <property type="evidence" value="ECO:0007669"/>
    <property type="project" value="UniProtKB-KW"/>
</dbReference>
<sequence>TEYFCGTSDLAKDFICRLLLKDARKRLTAEESLAHPWIKPQSKEQEDELRDAQTNMDNFKSYQARRRWKHSVKVVTLCNRLSRSAKLRSQSAELLDARSSAITLQEDQDASFVLSALVAAVEEGNLPGLEKLFNVAQNIDVNMANKHGESAIHLSCGLGQLEALRFLVKKGGSLDATDAQGDTPLHWAARQGHAHVIAYLIEQGAQINT</sequence>
<accession>A0AAW0XD97</accession>
<dbReference type="GO" id="GO:0005634">
    <property type="term" value="C:nucleus"/>
    <property type="evidence" value="ECO:0007669"/>
    <property type="project" value="TreeGrafter"/>
</dbReference>
<feature type="repeat" description="ANK" evidence="6">
    <location>
        <begin position="180"/>
        <end position="209"/>
    </location>
</feature>
<protein>
    <submittedName>
        <fullName evidence="7">Uncharacterized protein</fullName>
    </submittedName>
</protein>
<dbReference type="SMART" id="SM00248">
    <property type="entry name" value="ANK"/>
    <property type="match status" value="3"/>
</dbReference>
<dbReference type="GO" id="GO:0035556">
    <property type="term" value="P:intracellular signal transduction"/>
    <property type="evidence" value="ECO:0007669"/>
    <property type="project" value="TreeGrafter"/>
</dbReference>
<evidence type="ECO:0000256" key="2">
    <source>
        <dbReference type="ARBA" id="ARBA00022679"/>
    </source>
</evidence>
<organism evidence="7 8">
    <name type="scientific">Cherax quadricarinatus</name>
    <name type="common">Australian red claw crayfish</name>
    <dbReference type="NCBI Taxonomy" id="27406"/>
    <lineage>
        <taxon>Eukaryota</taxon>
        <taxon>Metazoa</taxon>
        <taxon>Ecdysozoa</taxon>
        <taxon>Arthropoda</taxon>
        <taxon>Crustacea</taxon>
        <taxon>Multicrustacea</taxon>
        <taxon>Malacostraca</taxon>
        <taxon>Eumalacostraca</taxon>
        <taxon>Eucarida</taxon>
        <taxon>Decapoda</taxon>
        <taxon>Pleocyemata</taxon>
        <taxon>Astacidea</taxon>
        <taxon>Parastacoidea</taxon>
        <taxon>Parastacidae</taxon>
        <taxon>Cherax</taxon>
    </lineage>
</organism>
<dbReference type="InterPro" id="IPR036770">
    <property type="entry name" value="Ankyrin_rpt-contain_sf"/>
</dbReference>
<evidence type="ECO:0000256" key="6">
    <source>
        <dbReference type="PROSITE-ProRule" id="PRU00023"/>
    </source>
</evidence>
<evidence type="ECO:0000256" key="5">
    <source>
        <dbReference type="ARBA" id="ARBA00022840"/>
    </source>
</evidence>
<dbReference type="SUPFAM" id="SSF56112">
    <property type="entry name" value="Protein kinase-like (PK-like)"/>
    <property type="match status" value="1"/>
</dbReference>
<dbReference type="PANTHER" id="PTHR24342:SF14">
    <property type="entry name" value="DEATH-ASSOCIATED PROTEIN KINASE DAPK-1"/>
    <property type="match status" value="1"/>
</dbReference>
<comment type="caution">
    <text evidence="7">The sequence shown here is derived from an EMBL/GenBank/DDBJ whole genome shotgun (WGS) entry which is preliminary data.</text>
</comment>
<dbReference type="AlphaFoldDB" id="A0AAW0XD97"/>
<name>A0AAW0XD97_CHEQU</name>
<evidence type="ECO:0000256" key="3">
    <source>
        <dbReference type="ARBA" id="ARBA00022741"/>
    </source>
</evidence>
<dbReference type="GO" id="GO:0004674">
    <property type="term" value="F:protein serine/threonine kinase activity"/>
    <property type="evidence" value="ECO:0007669"/>
    <property type="project" value="UniProtKB-KW"/>
</dbReference>
<keyword evidence="8" id="KW-1185">Reference proteome</keyword>
<keyword evidence="1" id="KW-0723">Serine/threonine-protein kinase</keyword>
<evidence type="ECO:0000313" key="8">
    <source>
        <dbReference type="Proteomes" id="UP001445076"/>
    </source>
</evidence>
<evidence type="ECO:0000313" key="7">
    <source>
        <dbReference type="EMBL" id="KAK8741005.1"/>
    </source>
</evidence>
<dbReference type="Gene3D" id="1.10.510.10">
    <property type="entry name" value="Transferase(Phosphotransferase) domain 1"/>
    <property type="match status" value="1"/>
</dbReference>